<organism evidence="2 3">
    <name type="scientific">Aspergillus ochraceoroseus IBT 24754</name>
    <dbReference type="NCBI Taxonomy" id="1392256"/>
    <lineage>
        <taxon>Eukaryota</taxon>
        <taxon>Fungi</taxon>
        <taxon>Dikarya</taxon>
        <taxon>Ascomycota</taxon>
        <taxon>Pezizomycotina</taxon>
        <taxon>Eurotiomycetes</taxon>
        <taxon>Eurotiomycetidae</taxon>
        <taxon>Eurotiales</taxon>
        <taxon>Aspergillaceae</taxon>
        <taxon>Aspergillus</taxon>
        <taxon>Aspergillus subgen. Nidulantes</taxon>
    </lineage>
</organism>
<dbReference type="VEuPathDB" id="FungiDB:P175DRAFT_0504148"/>
<dbReference type="GeneID" id="63814672"/>
<dbReference type="RefSeq" id="XP_040749629.1">
    <property type="nucleotide sequence ID" value="XM_040897790.1"/>
</dbReference>
<comment type="caution">
    <text evidence="2">The sequence shown here is derived from an EMBL/GenBank/DDBJ whole genome shotgun (WGS) entry which is preliminary data.</text>
</comment>
<name>A0A2T5LPN7_9EURO</name>
<accession>A0A2T5LPN7</accession>
<dbReference type="Proteomes" id="UP000244073">
    <property type="component" value="Unassembled WGS sequence"/>
</dbReference>
<feature type="compositionally biased region" description="Basic and acidic residues" evidence="1">
    <location>
        <begin position="27"/>
        <end position="50"/>
    </location>
</feature>
<evidence type="ECO:0000313" key="3">
    <source>
        <dbReference type="Proteomes" id="UP000244073"/>
    </source>
</evidence>
<evidence type="ECO:0000313" key="2">
    <source>
        <dbReference type="EMBL" id="PTU18237.1"/>
    </source>
</evidence>
<proteinExistence type="predicted"/>
<evidence type="ECO:0000256" key="1">
    <source>
        <dbReference type="SAM" id="MobiDB-lite"/>
    </source>
</evidence>
<feature type="region of interest" description="Disordered" evidence="1">
    <location>
        <begin position="1"/>
        <end position="86"/>
    </location>
</feature>
<dbReference type="EMBL" id="MSFN02000008">
    <property type="protein sequence ID" value="PTU18237.1"/>
    <property type="molecule type" value="Genomic_DNA"/>
</dbReference>
<reference evidence="2 3" key="1">
    <citation type="journal article" date="2018" name="Proc. Natl. Acad. Sci. U.S.A.">
        <title>Linking secondary metabolites to gene clusters through genome sequencing of six diverse Aspergillus species.</title>
        <authorList>
            <person name="Kaerboelling I."/>
            <person name="Vesth T.C."/>
            <person name="Frisvad J.C."/>
            <person name="Nybo J.L."/>
            <person name="Theobald S."/>
            <person name="Kuo A."/>
            <person name="Bowyer P."/>
            <person name="Matsuda Y."/>
            <person name="Mondo S."/>
            <person name="Lyhne E.K."/>
            <person name="Kogle M.E."/>
            <person name="Clum A."/>
            <person name="Lipzen A."/>
            <person name="Salamov A."/>
            <person name="Ngan C.Y."/>
            <person name="Daum C."/>
            <person name="Chiniquy J."/>
            <person name="Barry K."/>
            <person name="LaButti K."/>
            <person name="Haridas S."/>
            <person name="Simmons B.A."/>
            <person name="Magnuson J.K."/>
            <person name="Mortensen U.H."/>
            <person name="Larsen T.O."/>
            <person name="Grigoriev I.V."/>
            <person name="Baker S.E."/>
            <person name="Andersen M.R."/>
        </authorList>
    </citation>
    <scope>NUCLEOTIDE SEQUENCE [LARGE SCALE GENOMIC DNA]</scope>
    <source>
        <strain evidence="2 3">IBT 24754</strain>
    </source>
</reference>
<feature type="compositionally biased region" description="Pro residues" evidence="1">
    <location>
        <begin position="66"/>
        <end position="77"/>
    </location>
</feature>
<sequence>MVSRQEQFDQGPAMASLRSTTIRTRKATQEARSRWQQQRKDRAGPQERPIKHVPPPEPKLLEVFPNRPPPEVLPPPKGVEVDPKPR</sequence>
<protein>
    <submittedName>
        <fullName evidence="2">Uncharacterized protein</fullName>
    </submittedName>
</protein>
<gene>
    <name evidence="2" type="ORF">P175DRAFT_0504148</name>
</gene>
<dbReference type="AlphaFoldDB" id="A0A2T5LPN7"/>